<accession>A0A9X0AET3</accession>
<name>A0A9X0AET3_9HELO</name>
<dbReference type="EMBL" id="JAPEIS010000011">
    <property type="protein sequence ID" value="KAJ8061490.1"/>
    <property type="molecule type" value="Genomic_DNA"/>
</dbReference>
<comment type="caution">
    <text evidence="1">The sequence shown here is derived from an EMBL/GenBank/DDBJ whole genome shotgun (WGS) entry which is preliminary data.</text>
</comment>
<keyword evidence="2" id="KW-1185">Reference proteome</keyword>
<dbReference type="Proteomes" id="UP001152300">
    <property type="component" value="Unassembled WGS sequence"/>
</dbReference>
<proteinExistence type="predicted"/>
<dbReference type="OrthoDB" id="191139at2759"/>
<evidence type="ECO:0000313" key="2">
    <source>
        <dbReference type="Proteomes" id="UP001152300"/>
    </source>
</evidence>
<organism evidence="1 2">
    <name type="scientific">Sclerotinia nivalis</name>
    <dbReference type="NCBI Taxonomy" id="352851"/>
    <lineage>
        <taxon>Eukaryota</taxon>
        <taxon>Fungi</taxon>
        <taxon>Dikarya</taxon>
        <taxon>Ascomycota</taxon>
        <taxon>Pezizomycotina</taxon>
        <taxon>Leotiomycetes</taxon>
        <taxon>Helotiales</taxon>
        <taxon>Sclerotiniaceae</taxon>
        <taxon>Sclerotinia</taxon>
    </lineage>
</organism>
<evidence type="ECO:0000313" key="1">
    <source>
        <dbReference type="EMBL" id="KAJ8061490.1"/>
    </source>
</evidence>
<dbReference type="AlphaFoldDB" id="A0A9X0AET3"/>
<sequence>MQSIWALLRSRLPSDNYIWTEPNCDDPVYSAQLSKPLVKRGITTLCAHPGCLFLFLCGNFYLLNVSIEIETNLWRHMPGESDQQPFAMMLMKTSSQGISTACVAAQYPKLSGELSFMSNIWIA</sequence>
<protein>
    <submittedName>
        <fullName evidence="1">Uncharacterized protein</fullName>
    </submittedName>
</protein>
<gene>
    <name evidence="1" type="ORF">OCU04_009305</name>
</gene>
<reference evidence="1" key="1">
    <citation type="submission" date="2022-11" db="EMBL/GenBank/DDBJ databases">
        <title>Genome Resource of Sclerotinia nivalis Strain SnTB1, a Plant Pathogen Isolated from American Ginseng.</title>
        <authorList>
            <person name="Fan S."/>
        </authorList>
    </citation>
    <scope>NUCLEOTIDE SEQUENCE</scope>
    <source>
        <strain evidence="1">SnTB1</strain>
    </source>
</reference>